<gene>
    <name evidence="3" type="ORF">EW145_g5145</name>
</gene>
<organism evidence="3 4">
    <name type="scientific">Phellinidium pouzarii</name>
    <dbReference type="NCBI Taxonomy" id="167371"/>
    <lineage>
        <taxon>Eukaryota</taxon>
        <taxon>Fungi</taxon>
        <taxon>Dikarya</taxon>
        <taxon>Basidiomycota</taxon>
        <taxon>Agaricomycotina</taxon>
        <taxon>Agaricomycetes</taxon>
        <taxon>Hymenochaetales</taxon>
        <taxon>Hymenochaetaceae</taxon>
        <taxon>Phellinidium</taxon>
    </lineage>
</organism>
<feature type="compositionally biased region" description="Polar residues" evidence="1">
    <location>
        <begin position="170"/>
        <end position="183"/>
    </location>
</feature>
<evidence type="ECO:0000313" key="4">
    <source>
        <dbReference type="Proteomes" id="UP000308199"/>
    </source>
</evidence>
<dbReference type="Gene3D" id="1.10.510.10">
    <property type="entry name" value="Transferase(Phosphotransferase) domain 1"/>
    <property type="match status" value="1"/>
</dbReference>
<evidence type="ECO:0000256" key="1">
    <source>
        <dbReference type="SAM" id="MobiDB-lite"/>
    </source>
</evidence>
<feature type="region of interest" description="Disordered" evidence="1">
    <location>
        <begin position="154"/>
        <end position="203"/>
    </location>
</feature>
<keyword evidence="4" id="KW-1185">Reference proteome</keyword>
<feature type="domain" description="Protein kinase" evidence="2">
    <location>
        <begin position="279"/>
        <end position="578"/>
    </location>
</feature>
<dbReference type="GO" id="GO:0004674">
    <property type="term" value="F:protein serine/threonine kinase activity"/>
    <property type="evidence" value="ECO:0007669"/>
    <property type="project" value="TreeGrafter"/>
</dbReference>
<dbReference type="SMART" id="SM00220">
    <property type="entry name" value="S_TKc"/>
    <property type="match status" value="1"/>
</dbReference>
<comment type="caution">
    <text evidence="3">The sequence shown here is derived from an EMBL/GenBank/DDBJ whole genome shotgun (WGS) entry which is preliminary data.</text>
</comment>
<dbReference type="Pfam" id="PF07714">
    <property type="entry name" value="PK_Tyr_Ser-Thr"/>
    <property type="match status" value="1"/>
</dbReference>
<reference evidence="3 4" key="1">
    <citation type="submission" date="2019-02" db="EMBL/GenBank/DDBJ databases">
        <title>Genome sequencing of the rare red list fungi Phellinidium pouzarii.</title>
        <authorList>
            <person name="Buettner E."/>
            <person name="Kellner H."/>
        </authorList>
    </citation>
    <scope>NUCLEOTIDE SEQUENCE [LARGE SCALE GENOMIC DNA]</scope>
    <source>
        <strain evidence="3 4">DSM 108285</strain>
    </source>
</reference>
<dbReference type="InterPro" id="IPR000719">
    <property type="entry name" value="Prot_kinase_dom"/>
</dbReference>
<dbReference type="PROSITE" id="PS50011">
    <property type="entry name" value="PROTEIN_KINASE_DOM"/>
    <property type="match status" value="1"/>
</dbReference>
<dbReference type="PROSITE" id="PS00108">
    <property type="entry name" value="PROTEIN_KINASE_ST"/>
    <property type="match status" value="1"/>
</dbReference>
<dbReference type="SUPFAM" id="SSF56112">
    <property type="entry name" value="Protein kinase-like (PK-like)"/>
    <property type="match status" value="1"/>
</dbReference>
<dbReference type="InterPro" id="IPR001245">
    <property type="entry name" value="Ser-Thr/Tyr_kinase_cat_dom"/>
</dbReference>
<evidence type="ECO:0000313" key="3">
    <source>
        <dbReference type="EMBL" id="THH04964.1"/>
    </source>
</evidence>
<protein>
    <recommendedName>
        <fullName evidence="2">Protein kinase domain-containing protein</fullName>
    </recommendedName>
</protein>
<dbReference type="EMBL" id="SGPK01000297">
    <property type="protein sequence ID" value="THH04964.1"/>
    <property type="molecule type" value="Genomic_DNA"/>
</dbReference>
<sequence>MAITTQLGPPRLSLDEKDMVAKTLRPYSKVYAAALVVLWDEALSETGALALVRSNEDYCLLLVNFSGQVIWSYVLSMEATLGQSPYTTQHYLLRNRDPSVVVNIAFADGVEASKMCSKFNRVSKRHVGEKESAESLDSSFSSVLDRLHIGEDLKNKDALHERKPTPTPGRASSDSNLKSVEVTNTKEHMRRTSSVPSSLTHAPRLRILTTSSKALDGPSTYPSSGSFVGSPMMIEQFKKAAVRSSSSLEQSSTGVTIKTCTVKVRDKSYEVPDVTSELVHISHTREEGGFGVVRLGRFRDNSTVAVKRVKRSGCLTFSEPTAMRYSKVSGTNTLRGAFLVYLVLLPPFYRLYDEKRFESEAFMGMLCNNFRHPNIQKFHGIAVSDRLGACLVFPWMQNGDSLAYVREHKDVPRMPIILGAFNGISFLHESGIVHGDIKGKNILITDEGEPVVCDFGLTSMVDEQERQEMSRSLQYAGNANWKAYELFWEFFPGSKATRESDVWACGMFIIEMLSGDIPFPGQSSQNIFLSLVNYKFPARPVSDDCSDELWSLIQQCWRRKPDERPTASHVLSVLRPLTSSRLQHGSST</sequence>
<dbReference type="InterPro" id="IPR051681">
    <property type="entry name" value="Ser/Thr_Kinases-Pseudokinases"/>
</dbReference>
<accession>A0A4S4L174</accession>
<dbReference type="InterPro" id="IPR011009">
    <property type="entry name" value="Kinase-like_dom_sf"/>
</dbReference>
<proteinExistence type="predicted"/>
<feature type="compositionally biased region" description="Basic and acidic residues" evidence="1">
    <location>
        <begin position="154"/>
        <end position="164"/>
    </location>
</feature>
<dbReference type="AlphaFoldDB" id="A0A4S4L174"/>
<name>A0A4S4L174_9AGAM</name>
<dbReference type="GO" id="GO:0005524">
    <property type="term" value="F:ATP binding"/>
    <property type="evidence" value="ECO:0007669"/>
    <property type="project" value="InterPro"/>
</dbReference>
<evidence type="ECO:0000259" key="2">
    <source>
        <dbReference type="PROSITE" id="PS50011"/>
    </source>
</evidence>
<dbReference type="PRINTS" id="PR00109">
    <property type="entry name" value="TYRKINASE"/>
</dbReference>
<dbReference type="OrthoDB" id="4062651at2759"/>
<dbReference type="InterPro" id="IPR008271">
    <property type="entry name" value="Ser/Thr_kinase_AS"/>
</dbReference>
<dbReference type="PANTHER" id="PTHR44329">
    <property type="entry name" value="SERINE/THREONINE-PROTEIN KINASE TNNI3K-RELATED"/>
    <property type="match status" value="1"/>
</dbReference>
<dbReference type="Proteomes" id="UP000308199">
    <property type="component" value="Unassembled WGS sequence"/>
</dbReference>